<keyword evidence="3" id="KW-1185">Reference proteome</keyword>
<name>D6RLQ8_COPC7</name>
<dbReference type="KEGG" id="cci:CC1G_14251"/>
<proteinExistence type="predicted"/>
<comment type="caution">
    <text evidence="2">The sequence shown here is derived from an EMBL/GenBank/DDBJ whole genome shotgun (WGS) entry which is preliminary data.</text>
</comment>
<dbReference type="EMBL" id="AACS02000003">
    <property type="protein sequence ID" value="EFI28226.1"/>
    <property type="molecule type" value="Genomic_DNA"/>
</dbReference>
<dbReference type="InParanoid" id="D6RLQ8"/>
<reference evidence="2 3" key="1">
    <citation type="journal article" date="2010" name="Proc. Natl. Acad. Sci. U.S.A.">
        <title>Insights into evolution of multicellular fungi from the assembled chromosomes of the mushroom Coprinopsis cinerea (Coprinus cinereus).</title>
        <authorList>
            <person name="Stajich J.E."/>
            <person name="Wilke S.K."/>
            <person name="Ahren D."/>
            <person name="Au C.H."/>
            <person name="Birren B.W."/>
            <person name="Borodovsky M."/>
            <person name="Burns C."/>
            <person name="Canback B."/>
            <person name="Casselton L.A."/>
            <person name="Cheng C.K."/>
            <person name="Deng J."/>
            <person name="Dietrich F.S."/>
            <person name="Fargo D.C."/>
            <person name="Farman M.L."/>
            <person name="Gathman A.C."/>
            <person name="Goldberg J."/>
            <person name="Guigo R."/>
            <person name="Hoegger P.J."/>
            <person name="Hooker J.B."/>
            <person name="Huggins A."/>
            <person name="James T.Y."/>
            <person name="Kamada T."/>
            <person name="Kilaru S."/>
            <person name="Kodira C."/>
            <person name="Kues U."/>
            <person name="Kupfer D."/>
            <person name="Kwan H.S."/>
            <person name="Lomsadze A."/>
            <person name="Li W."/>
            <person name="Lilly W.W."/>
            <person name="Ma L.J."/>
            <person name="Mackey A.J."/>
            <person name="Manning G."/>
            <person name="Martin F."/>
            <person name="Muraguchi H."/>
            <person name="Natvig D.O."/>
            <person name="Palmerini H."/>
            <person name="Ramesh M.A."/>
            <person name="Rehmeyer C.J."/>
            <person name="Roe B.A."/>
            <person name="Shenoy N."/>
            <person name="Stanke M."/>
            <person name="Ter-Hovhannisyan V."/>
            <person name="Tunlid A."/>
            <person name="Velagapudi R."/>
            <person name="Vision T.J."/>
            <person name="Zeng Q."/>
            <person name="Zolan M.E."/>
            <person name="Pukkila P.J."/>
        </authorList>
    </citation>
    <scope>NUCLEOTIDE SEQUENCE [LARGE SCALE GENOMIC DNA]</scope>
    <source>
        <strain evidence="3">Okayama-7 / 130 / ATCC MYA-4618 / FGSC 9003</strain>
    </source>
</reference>
<feature type="region of interest" description="Disordered" evidence="1">
    <location>
        <begin position="31"/>
        <end position="54"/>
    </location>
</feature>
<evidence type="ECO:0000256" key="1">
    <source>
        <dbReference type="SAM" id="MobiDB-lite"/>
    </source>
</evidence>
<organism evidence="2 3">
    <name type="scientific">Coprinopsis cinerea (strain Okayama-7 / 130 / ATCC MYA-4618 / FGSC 9003)</name>
    <name type="common">Inky cap fungus</name>
    <name type="synonym">Hormographiella aspergillata</name>
    <dbReference type="NCBI Taxonomy" id="240176"/>
    <lineage>
        <taxon>Eukaryota</taxon>
        <taxon>Fungi</taxon>
        <taxon>Dikarya</taxon>
        <taxon>Basidiomycota</taxon>
        <taxon>Agaricomycotina</taxon>
        <taxon>Agaricomycetes</taxon>
        <taxon>Agaricomycetidae</taxon>
        <taxon>Agaricales</taxon>
        <taxon>Agaricineae</taxon>
        <taxon>Psathyrellaceae</taxon>
        <taxon>Coprinopsis</taxon>
    </lineage>
</organism>
<dbReference type="RefSeq" id="XP_002911720.1">
    <property type="nucleotide sequence ID" value="XM_002911674.1"/>
</dbReference>
<accession>D6RLQ8</accession>
<dbReference type="VEuPathDB" id="FungiDB:CC1G_14251"/>
<gene>
    <name evidence="2" type="ORF">CC1G_14251</name>
</gene>
<dbReference type="AlphaFoldDB" id="D6RLQ8"/>
<dbReference type="HOGENOM" id="CLU_2305929_0_0_1"/>
<evidence type="ECO:0000313" key="3">
    <source>
        <dbReference type="Proteomes" id="UP000001861"/>
    </source>
</evidence>
<sequence length="100" mass="11058">MREKGRAASRSCIFILWNVGGLEVTSPAIGTLKDEGGSTMDHPINSSSSASHSPTHYENIALVCRCREGDWFDWPGAQIQSPLFFTIGLDRVVHEIRTQL</sequence>
<evidence type="ECO:0000313" key="2">
    <source>
        <dbReference type="EMBL" id="EFI28226.1"/>
    </source>
</evidence>
<protein>
    <submittedName>
        <fullName evidence="2">Uncharacterized protein</fullName>
    </submittedName>
</protein>
<dbReference type="Proteomes" id="UP000001861">
    <property type="component" value="Unassembled WGS sequence"/>
</dbReference>
<dbReference type="GeneID" id="9378334"/>